<accession>A0A0L6CQ63</accession>
<organism evidence="8 9">
    <name type="scientific">Roseovarius tolerans</name>
    <dbReference type="NCBI Taxonomy" id="74031"/>
    <lineage>
        <taxon>Bacteria</taxon>
        <taxon>Pseudomonadati</taxon>
        <taxon>Pseudomonadota</taxon>
        <taxon>Alphaproteobacteria</taxon>
        <taxon>Rhodobacterales</taxon>
        <taxon>Roseobacteraceae</taxon>
        <taxon>Roseovarius</taxon>
    </lineage>
</organism>
<dbReference type="PROSITE" id="PS51736">
    <property type="entry name" value="RECOMBINASES_3"/>
    <property type="match status" value="1"/>
</dbReference>
<dbReference type="InterPro" id="IPR006118">
    <property type="entry name" value="Recombinase_CS"/>
</dbReference>
<comment type="caution">
    <text evidence="8">The sequence shown here is derived from an EMBL/GenBank/DDBJ whole genome shotgun (WGS) entry which is preliminary data.</text>
</comment>
<gene>
    <name evidence="8" type="primary">hin_3</name>
    <name evidence="8" type="ORF">ROTO_36670</name>
</gene>
<evidence type="ECO:0000256" key="5">
    <source>
        <dbReference type="PIRSR" id="PIRSR606118-50"/>
    </source>
</evidence>
<dbReference type="CDD" id="cd03768">
    <property type="entry name" value="SR_ResInv"/>
    <property type="match status" value="1"/>
</dbReference>
<sequence>MVGQTVAYVRVSSAEQNLDRQLETVGECDRIFQDKISGSSRAERTGLAELMRYVREGDLVKVASMDRLGRDTRDLYAIVDELTDKGCAVQFVSERITVDKSGTSPVDGLMLGILAAFAEFERRRIKERQAEGIALAKARGKYVQAPKLSDTDVEQARVMIEMGIPKAEVARAFGVSRQTLYTSLRRQASD</sequence>
<dbReference type="PROSITE" id="PS00397">
    <property type="entry name" value="RECOMBINASES_1"/>
    <property type="match status" value="1"/>
</dbReference>
<evidence type="ECO:0000256" key="1">
    <source>
        <dbReference type="ARBA" id="ARBA00009913"/>
    </source>
</evidence>
<evidence type="ECO:0000256" key="6">
    <source>
        <dbReference type="PROSITE-ProRule" id="PRU10137"/>
    </source>
</evidence>
<evidence type="ECO:0000259" key="7">
    <source>
        <dbReference type="PROSITE" id="PS51736"/>
    </source>
</evidence>
<keyword evidence="2" id="KW-0229">DNA integration</keyword>
<dbReference type="InterPro" id="IPR036162">
    <property type="entry name" value="Resolvase-like_N_sf"/>
</dbReference>
<dbReference type="PATRIC" id="fig|74031.6.peg.3773"/>
<dbReference type="EMBL" id="LGVV01000106">
    <property type="protein sequence ID" value="KNX39795.1"/>
    <property type="molecule type" value="Genomic_DNA"/>
</dbReference>
<dbReference type="PANTHER" id="PTHR30461">
    <property type="entry name" value="DNA-INVERTASE FROM LAMBDOID PROPHAGE"/>
    <property type="match status" value="1"/>
</dbReference>
<feature type="active site" description="O-(5'-phospho-DNA)-serine intermediate" evidence="5 6">
    <location>
        <position position="12"/>
    </location>
</feature>
<feature type="domain" description="Resolvase/invertase-type recombinase catalytic" evidence="7">
    <location>
        <begin position="4"/>
        <end position="140"/>
    </location>
</feature>
<dbReference type="Gene3D" id="3.40.50.1390">
    <property type="entry name" value="Resolvase, N-terminal catalytic domain"/>
    <property type="match status" value="1"/>
</dbReference>
<evidence type="ECO:0000313" key="8">
    <source>
        <dbReference type="EMBL" id="KNX39795.1"/>
    </source>
</evidence>
<dbReference type="Proteomes" id="UP000037046">
    <property type="component" value="Unassembled WGS sequence"/>
</dbReference>
<evidence type="ECO:0000256" key="3">
    <source>
        <dbReference type="ARBA" id="ARBA00023125"/>
    </source>
</evidence>
<dbReference type="PANTHER" id="PTHR30461:SF26">
    <property type="entry name" value="RESOLVASE HOMOLOG YNEB"/>
    <property type="match status" value="1"/>
</dbReference>
<name>A0A0L6CQ63_9RHOB</name>
<dbReference type="InterPro" id="IPR050639">
    <property type="entry name" value="SSR_resolvase"/>
</dbReference>
<dbReference type="SUPFAM" id="SSF46689">
    <property type="entry name" value="Homeodomain-like"/>
    <property type="match status" value="1"/>
</dbReference>
<dbReference type="GO" id="GO:0000150">
    <property type="term" value="F:DNA strand exchange activity"/>
    <property type="evidence" value="ECO:0007669"/>
    <property type="project" value="InterPro"/>
</dbReference>
<dbReference type="InterPro" id="IPR006120">
    <property type="entry name" value="Resolvase_HTH_dom"/>
</dbReference>
<comment type="similarity">
    <text evidence="1">Belongs to the site-specific recombinase resolvase family.</text>
</comment>
<reference evidence="9" key="1">
    <citation type="submission" date="2015-07" db="EMBL/GenBank/DDBJ databases">
        <title>Draft Genome Sequence of Roseovarius tolerans EL-164, a producer of N-Acylated Alanine Methyl Esters (NAMEs).</title>
        <authorList>
            <person name="Voget S."/>
            <person name="Bruns H."/>
            <person name="Wagner-Doebler I."/>
            <person name="Schulz S."/>
            <person name="Daniel R."/>
        </authorList>
    </citation>
    <scope>NUCLEOTIDE SEQUENCE [LARGE SCALE GENOMIC DNA]</scope>
    <source>
        <strain evidence="9">EL-164</strain>
    </source>
</reference>
<keyword evidence="4" id="KW-0233">DNA recombination</keyword>
<dbReference type="InterPro" id="IPR006119">
    <property type="entry name" value="Resolv_N"/>
</dbReference>
<dbReference type="SUPFAM" id="SSF53041">
    <property type="entry name" value="Resolvase-like"/>
    <property type="match status" value="1"/>
</dbReference>
<evidence type="ECO:0000256" key="2">
    <source>
        <dbReference type="ARBA" id="ARBA00022908"/>
    </source>
</evidence>
<dbReference type="Gene3D" id="1.10.10.60">
    <property type="entry name" value="Homeodomain-like"/>
    <property type="match status" value="1"/>
</dbReference>
<keyword evidence="3" id="KW-0238">DNA-binding</keyword>
<proteinExistence type="inferred from homology"/>
<dbReference type="Pfam" id="PF00239">
    <property type="entry name" value="Resolvase"/>
    <property type="match status" value="1"/>
</dbReference>
<dbReference type="SMART" id="SM00857">
    <property type="entry name" value="Resolvase"/>
    <property type="match status" value="1"/>
</dbReference>
<protein>
    <submittedName>
        <fullName evidence="8">DNA-invertase hin</fullName>
    </submittedName>
</protein>
<dbReference type="AlphaFoldDB" id="A0A0L6CQ63"/>
<keyword evidence="9" id="KW-1185">Reference proteome</keyword>
<evidence type="ECO:0000256" key="4">
    <source>
        <dbReference type="ARBA" id="ARBA00023172"/>
    </source>
</evidence>
<dbReference type="GO" id="GO:0003677">
    <property type="term" value="F:DNA binding"/>
    <property type="evidence" value="ECO:0007669"/>
    <property type="project" value="UniProtKB-KW"/>
</dbReference>
<dbReference type="CDD" id="cd00569">
    <property type="entry name" value="HTH_Hin_like"/>
    <property type="match status" value="1"/>
</dbReference>
<dbReference type="OrthoDB" id="2290206at2"/>
<dbReference type="Pfam" id="PF02796">
    <property type="entry name" value="HTH_7"/>
    <property type="match status" value="1"/>
</dbReference>
<dbReference type="InterPro" id="IPR009057">
    <property type="entry name" value="Homeodomain-like_sf"/>
</dbReference>
<evidence type="ECO:0000313" key="9">
    <source>
        <dbReference type="Proteomes" id="UP000037046"/>
    </source>
</evidence>
<dbReference type="GO" id="GO:0015074">
    <property type="term" value="P:DNA integration"/>
    <property type="evidence" value="ECO:0007669"/>
    <property type="project" value="UniProtKB-KW"/>
</dbReference>